<dbReference type="InterPro" id="IPR012910">
    <property type="entry name" value="Plug_dom"/>
</dbReference>
<dbReference type="Gene3D" id="2.170.130.10">
    <property type="entry name" value="TonB-dependent receptor, plug domain"/>
    <property type="match status" value="1"/>
</dbReference>
<dbReference type="InterPro" id="IPR051802">
    <property type="entry name" value="YfhM-like"/>
</dbReference>
<evidence type="ECO:0000259" key="3">
    <source>
        <dbReference type="SMART" id="SM01360"/>
    </source>
</evidence>
<dbReference type="Pfam" id="PF17973">
    <property type="entry name" value="bMG10"/>
    <property type="match status" value="1"/>
</dbReference>
<dbReference type="InterPro" id="IPR002890">
    <property type="entry name" value="MG2"/>
</dbReference>
<dbReference type="SMART" id="SM01359">
    <property type="entry name" value="A2M_N_2"/>
    <property type="match status" value="1"/>
</dbReference>
<protein>
    <submittedName>
        <fullName evidence="4">Alpha-2-macroglobulin</fullName>
    </submittedName>
</protein>
<dbReference type="EMBL" id="CP041637">
    <property type="protein sequence ID" value="QDO95675.1"/>
    <property type="molecule type" value="Genomic_DNA"/>
</dbReference>
<dbReference type="Pfam" id="PF07715">
    <property type="entry name" value="Plug"/>
    <property type="match status" value="1"/>
</dbReference>
<dbReference type="SUPFAM" id="SSF48239">
    <property type="entry name" value="Terpenoid cyclases/Protein prenyltransferases"/>
    <property type="match status" value="1"/>
</dbReference>
<dbReference type="InterPro" id="IPR008969">
    <property type="entry name" value="CarboxyPept-like_regulatory"/>
</dbReference>
<dbReference type="Gene3D" id="2.60.40.1120">
    <property type="entry name" value="Carboxypeptidase-like, regulatory domain"/>
    <property type="match status" value="1"/>
</dbReference>
<dbReference type="Pfam" id="PF07703">
    <property type="entry name" value="A2M_BRD"/>
    <property type="match status" value="1"/>
</dbReference>
<dbReference type="SMART" id="SM01360">
    <property type="entry name" value="A2M"/>
    <property type="match status" value="1"/>
</dbReference>
<feature type="domain" description="Alpha-2-macroglobulin" evidence="3">
    <location>
        <begin position="1057"/>
        <end position="1147"/>
    </location>
</feature>
<dbReference type="Pfam" id="PF01835">
    <property type="entry name" value="MG2"/>
    <property type="match status" value="1"/>
</dbReference>
<sequence length="1823" mass="207151">MTLCNTIISKFPDNKIAEHCKLLKAEIMQPSVAIKHELIVPTSTKSRILITYKNINQLDFKAVKITHNQLNIFEGFYNQKDKDSFASTLKFNKTWNSNLRNENDYQEHDTEIIAPEFDNGIYLIAATDTKTKTAGYSTLQVSNIATVQKENPKQIIFQAINRTTGEPFVKSKITINYTYNNNRKRTETKYTDTFGNIQIPKTTRRDYVRFNLIFNTGDETAHFDGFHLNHAYARNQDTNKKTYNSFLFTDRSIYRPGQTIYFKGIAMQSKNGKHEVLKNEDVYVVLYNANDDDVEELTLTTNEFGSVQGEFILPSTGLNGQFYLEMDSESSNKDMESSVYFSVEDYKRPTFEAHFNPVTETYAVNDSITVNGEALAFTGSKITNATVVYRVNRMVDFPYWYYRTHPHFYNESQEIIHSETQTNDSGQFKINFKAIPDLGFDKASLPIFRYHITADITDINGETRSTSTTISVGYHSIVAKLQIENKLDKKAKTNQISILTTNLNGQSTPITGTLKIYKLQAPSHVLRERPWAAPEYQDIDKNTFNKLFPHDAYSNEDNPNNWKKGNLVLKETVNTANGESIQLHKIKRWESGKYTAYFESKDEHNYPIKDEITFEVFGEDDETISDHGLFQINIDKLTYNPGDVVQLTLASAAKHLVVTLEIEKDYKVYARHIVHLNQNKKTIKIPVLETDLGGFAIHYSYAAFNSFKSGSMIIKVPYPKTDLQIKTNTFRNKIQPGAPETWSFNISGPQGEKVTSEVLASMYDASLDAFRGHDWSMNATYKPMYYSYNNWRGNAAFGTQYSRLYFNKTNLYVSPQYFDTLDSFGFSFNGNEWTNREYLNRIQLKKISKYSDSIPKGQIRGTILDSDGLPLPGVNAIIKGSNTGTQTDFDGEFTLEASPDDTIILSYIGYTTTEFTVDNKNKFIIKMVESSESLDEVVVVGYGTQLKKSLTGSVSDVEIVSNETEIDETVIEDMEVPFSIRGIGSISDTNQPLYIIDGVVSETNTINKADILNLEVLKGAEATALYGNKAANGVVIITTKNGSKFNDVKIRKNLKETAFFFPQLQTNSEGDISFSFTSPEALTQWKLQLLAHSASMNSAVKTLTTVTQKELMVQPNTPRFLRHGDAITISTKISNLSDTVLNGEAVLQLFDAVTNAPIDINLENTNALKSFSVDTNNNTQVSWTLKIPETIDAVLYKIVAKAGNFSDGEQNVLPVLSNRMLVTETLSMWVNSNESRTFQLDKLKHNTSKTLKHHKLTLEITSNPAWYAIQALPYIIEYPFDCNEQIFSRFYGNTLASHIINSNPRIQEVFNLWKSKDALISNLEKNDELKSILIEETPWLRDAQSETEQKKRIGLLFDMNTMSAKMQATLQKLENNQLGSGAWPWFAGGRENRFITQHILTGFGHLLHLGVDTKDSKNMLSKALKYTDKAFIESYKDIAKYNDTPDYDAYHLNNIQLHYLYMRSFYSENKPSEELQNIIDYYGTQIKTYWTKGSLYNKGLMALIAQRSGDEKTATAIIKSLKENTITNDELGMYWKANTASWYWYESPIETQALLIEAFSEIEKDTKTIDNLTKWLLKNKQTNRWSTTKSTTDAIYAILLKGSDWLSVTESVDITIGEQSIPENKLKDTKVEAGTGYFKTTWTADEITPELAKVTLTKKDKGMAWGSLYWQYFEDLNAITSAETPLQLTKKLFTKSNTDTGEILTEVKPETTLKVGDLIRVRITLRTDRDMDFLHMKDMRASGLEPVDVISKFKWQDGLGYYQSTKDAATHFFFDSVNKGVYVFEYDLRVNNAGTMSNGITTIQSMYAPEFSSHSEGVRILVK</sequence>
<dbReference type="OrthoDB" id="9767116at2"/>
<dbReference type="InterPro" id="IPR023997">
    <property type="entry name" value="TonB-dep_OMP_SusC/RagA_CS"/>
</dbReference>
<keyword evidence="5" id="KW-1185">Reference proteome</keyword>
<organism evidence="4 5">
    <name type="scientific">Formosa sediminum</name>
    <dbReference type="NCBI Taxonomy" id="2594004"/>
    <lineage>
        <taxon>Bacteria</taxon>
        <taxon>Pseudomonadati</taxon>
        <taxon>Bacteroidota</taxon>
        <taxon>Flavobacteriia</taxon>
        <taxon>Flavobacteriales</taxon>
        <taxon>Flavobacteriaceae</taxon>
        <taxon>Formosa</taxon>
    </lineage>
</organism>
<dbReference type="Gene3D" id="2.60.40.1930">
    <property type="match status" value="1"/>
</dbReference>
<dbReference type="SUPFAM" id="SSF49464">
    <property type="entry name" value="Carboxypeptidase regulatory domain-like"/>
    <property type="match status" value="1"/>
</dbReference>
<feature type="domain" description="Alpha-2-macroglobulin bait region" evidence="2">
    <location>
        <begin position="630"/>
        <end position="770"/>
    </location>
</feature>
<dbReference type="PANTHER" id="PTHR40094:SF1">
    <property type="entry name" value="UBIQUITIN DOMAIN-CONTAINING PROTEIN"/>
    <property type="match status" value="1"/>
</dbReference>
<dbReference type="PANTHER" id="PTHR40094">
    <property type="entry name" value="ALPHA-2-MACROGLOBULIN HOMOLOG"/>
    <property type="match status" value="1"/>
</dbReference>
<accession>A0A516GW23</accession>
<evidence type="ECO:0000313" key="4">
    <source>
        <dbReference type="EMBL" id="QDO95675.1"/>
    </source>
</evidence>
<dbReference type="GO" id="GO:0004866">
    <property type="term" value="F:endopeptidase inhibitor activity"/>
    <property type="evidence" value="ECO:0007669"/>
    <property type="project" value="InterPro"/>
</dbReference>
<dbReference type="Pfam" id="PF13715">
    <property type="entry name" value="CarbopepD_reg_2"/>
    <property type="match status" value="1"/>
</dbReference>
<reference evidence="4 5" key="1">
    <citation type="submission" date="2019-07" db="EMBL/GenBank/DDBJ databases">
        <title>Genome sequencing for Formosa sp. PS13.</title>
        <authorList>
            <person name="Park S.-J."/>
        </authorList>
    </citation>
    <scope>NUCLEOTIDE SEQUENCE [LARGE SCALE GENOMIC DNA]</scope>
    <source>
        <strain evidence="4 5">PS13</strain>
    </source>
</reference>
<dbReference type="InterPro" id="IPR008930">
    <property type="entry name" value="Terpenoid_cyclase/PrenylTrfase"/>
</dbReference>
<evidence type="ECO:0000259" key="2">
    <source>
        <dbReference type="SMART" id="SM01359"/>
    </source>
</evidence>
<comment type="similarity">
    <text evidence="1">Belongs to the protease inhibitor I39 (alpha-2-macroglobulin) family. Bacterial alpha-2-macroglobulin subfamily.</text>
</comment>
<dbReference type="InterPro" id="IPR041246">
    <property type="entry name" value="Bact_MG10"/>
</dbReference>
<dbReference type="KEGG" id="fop:FNB79_07190"/>
<name>A0A516GW23_9FLAO</name>
<gene>
    <name evidence="4" type="ORF">FNB79_07190</name>
</gene>
<dbReference type="InterPro" id="IPR011625">
    <property type="entry name" value="A2M_N_BRD"/>
</dbReference>
<dbReference type="Proteomes" id="UP000319209">
    <property type="component" value="Chromosome"/>
</dbReference>
<dbReference type="Pfam" id="PF00207">
    <property type="entry name" value="A2M"/>
    <property type="match status" value="1"/>
</dbReference>
<evidence type="ECO:0000256" key="1">
    <source>
        <dbReference type="ARBA" id="ARBA00010556"/>
    </source>
</evidence>
<dbReference type="NCBIfam" id="TIGR04057">
    <property type="entry name" value="SusC_RagA_signa"/>
    <property type="match status" value="1"/>
</dbReference>
<dbReference type="InterPro" id="IPR001599">
    <property type="entry name" value="Macroglobln_a2"/>
</dbReference>
<evidence type="ECO:0000313" key="5">
    <source>
        <dbReference type="Proteomes" id="UP000319209"/>
    </source>
</evidence>
<dbReference type="Gene3D" id="1.50.10.20">
    <property type="match status" value="1"/>
</dbReference>
<dbReference type="InterPro" id="IPR037066">
    <property type="entry name" value="Plug_dom_sf"/>
</dbReference>
<proteinExistence type="inferred from homology"/>
<dbReference type="SUPFAM" id="SSF56935">
    <property type="entry name" value="Porins"/>
    <property type="match status" value="1"/>
</dbReference>